<dbReference type="eggNOG" id="COG5500">
    <property type="taxonomic scope" value="Bacteria"/>
</dbReference>
<dbReference type="Proteomes" id="UP000017396">
    <property type="component" value="Chromosome"/>
</dbReference>
<reference evidence="2 3" key="1">
    <citation type="journal article" date="2013" name="PLoS ONE">
        <title>Cultivation and Complete Genome Sequencing of Gloeobacter kilaueensis sp. nov., from a Lava Cave in Kilauea Caldera, Hawai'i.</title>
        <authorList>
            <person name="Saw J.H."/>
            <person name="Schatz M."/>
            <person name="Brown M.V."/>
            <person name="Kunkel D.D."/>
            <person name="Foster J.S."/>
            <person name="Shick H."/>
            <person name="Christensen S."/>
            <person name="Hou S."/>
            <person name="Wan X."/>
            <person name="Donachie S.P."/>
        </authorList>
    </citation>
    <scope>NUCLEOTIDE SEQUENCE [LARGE SCALE GENOMIC DNA]</scope>
    <source>
        <strain evidence="3">JS</strain>
    </source>
</reference>
<evidence type="ECO:0000313" key="3">
    <source>
        <dbReference type="Proteomes" id="UP000017396"/>
    </source>
</evidence>
<proteinExistence type="predicted"/>
<protein>
    <recommendedName>
        <fullName evidence="4">Integral membrane protein</fullName>
    </recommendedName>
</protein>
<dbReference type="AlphaFoldDB" id="U5QNP3"/>
<evidence type="ECO:0008006" key="4">
    <source>
        <dbReference type="Google" id="ProtNLM"/>
    </source>
</evidence>
<dbReference type="KEGG" id="glj:GKIL_4361"/>
<feature type="transmembrane region" description="Helical" evidence="1">
    <location>
        <begin position="86"/>
        <end position="107"/>
    </location>
</feature>
<dbReference type="PATRIC" id="fig|1183438.3.peg.4287"/>
<organism evidence="2 3">
    <name type="scientific">Gloeobacter kilaueensis (strain ATCC BAA-2537 / CCAP 1431/1 / ULC 316 / JS1)</name>
    <dbReference type="NCBI Taxonomy" id="1183438"/>
    <lineage>
        <taxon>Bacteria</taxon>
        <taxon>Bacillati</taxon>
        <taxon>Cyanobacteriota</taxon>
        <taxon>Cyanophyceae</taxon>
        <taxon>Gloeobacterales</taxon>
        <taxon>Gloeobacteraceae</taxon>
        <taxon>Gloeobacter</taxon>
    </lineage>
</organism>
<dbReference type="OrthoDB" id="428263at2"/>
<gene>
    <name evidence="2" type="ORF">GKIL_4361</name>
</gene>
<dbReference type="STRING" id="1183438.GKIL_4361"/>
<dbReference type="Pfam" id="PF08592">
    <property type="entry name" value="Anthrone_oxy"/>
    <property type="match status" value="1"/>
</dbReference>
<keyword evidence="1" id="KW-1133">Transmembrane helix</keyword>
<keyword evidence="1" id="KW-0472">Membrane</keyword>
<dbReference type="EMBL" id="CP003587">
    <property type="protein sequence ID" value="AGY60607.1"/>
    <property type="molecule type" value="Genomic_DNA"/>
</dbReference>
<evidence type="ECO:0000313" key="2">
    <source>
        <dbReference type="EMBL" id="AGY60607.1"/>
    </source>
</evidence>
<dbReference type="RefSeq" id="WP_023175980.1">
    <property type="nucleotide sequence ID" value="NC_022600.1"/>
</dbReference>
<feature type="transmembrane region" description="Helical" evidence="1">
    <location>
        <begin position="57"/>
        <end position="79"/>
    </location>
</feature>
<dbReference type="HOGENOM" id="CLU_111152_2_2_3"/>
<name>U5QNP3_GLOK1</name>
<accession>U5QNP3</accession>
<evidence type="ECO:0000256" key="1">
    <source>
        <dbReference type="SAM" id="Phobius"/>
    </source>
</evidence>
<sequence>MTTDWLVSAAILAALGSGLIGGVFFAFSTFVMAALAQLPPPQGIAAMQFVNIKVINPLFLGVFLGTALLSLVLLIAALTHWQQATALYLLLGALLYLVGTLFVTIAFNIPRNNALAAVAPESEEGARLWKRYLREWTLWNHVRGAAALLAAAAFILAVRGSF</sequence>
<keyword evidence="1" id="KW-0812">Transmembrane</keyword>
<dbReference type="InterPro" id="IPR013901">
    <property type="entry name" value="Anthrone_oxy"/>
</dbReference>
<keyword evidence="3" id="KW-1185">Reference proteome</keyword>
<feature type="transmembrane region" description="Helical" evidence="1">
    <location>
        <begin position="138"/>
        <end position="158"/>
    </location>
</feature>